<proteinExistence type="inferred from homology"/>
<protein>
    <recommendedName>
        <fullName evidence="2">UPF0301 protein M9B40_02695</fullName>
    </recommendedName>
</protein>
<dbReference type="EMBL" id="CP097966">
    <property type="protein sequence ID" value="URQ63690.1"/>
    <property type="molecule type" value="Genomic_DNA"/>
</dbReference>
<dbReference type="InterPro" id="IPR003774">
    <property type="entry name" value="AlgH-like"/>
</dbReference>
<evidence type="ECO:0000256" key="1">
    <source>
        <dbReference type="ARBA" id="ARBA00009600"/>
    </source>
</evidence>
<sequence>MSNQNFFVNKFLYFLDKNTEDFFHDSLIYIFEHDQNGALGIIINKTIDIGEDKIFSSLNIESLKNKSQKNLLNGGPVDIDKLFIIHNSDDKESLCVKNGLNLTSSMNVVKNIASGKFKGKYKLAIGYCGWDSGQLDEEIANNSWFVIEHLPNFVFELNAEEIIPYLSKELGYDLRQILNSKDTTKH</sequence>
<dbReference type="Gene3D" id="3.40.1740.10">
    <property type="entry name" value="VC0467-like"/>
    <property type="match status" value="1"/>
</dbReference>
<evidence type="ECO:0000256" key="2">
    <source>
        <dbReference type="HAMAP-Rule" id="MF_00758"/>
    </source>
</evidence>
<dbReference type="HAMAP" id="MF_00758">
    <property type="entry name" value="UPF0301"/>
    <property type="match status" value="1"/>
</dbReference>
<dbReference type="GO" id="GO:0005829">
    <property type="term" value="C:cytosol"/>
    <property type="evidence" value="ECO:0007669"/>
    <property type="project" value="TreeGrafter"/>
</dbReference>
<gene>
    <name evidence="3" type="ORF">M9B40_02695</name>
</gene>
<evidence type="ECO:0000313" key="3">
    <source>
        <dbReference type="EMBL" id="URQ63690.1"/>
    </source>
</evidence>
<organism evidence="3 4">
    <name type="scientific">SAR86 cluster bacterium</name>
    <dbReference type="NCBI Taxonomy" id="2030880"/>
    <lineage>
        <taxon>Bacteria</taxon>
        <taxon>Pseudomonadati</taxon>
        <taxon>Pseudomonadota</taxon>
        <taxon>Gammaproteobacteria</taxon>
        <taxon>SAR86 cluster</taxon>
    </lineage>
</organism>
<accession>A0A368C3F1</accession>
<reference evidence="3" key="1">
    <citation type="submission" date="2022-05" db="EMBL/GenBank/DDBJ databases">
        <title>Single-amplified genomics reveal most streamlined microbe among free-living bacteria.</title>
        <authorList>
            <person name="Roda-Garcia J."/>
            <person name="Haro-Moreno J.M."/>
            <person name="Rodriguez-Valera F."/>
            <person name="Almagro-Moreno S."/>
            <person name="Lopez-Perez M."/>
        </authorList>
    </citation>
    <scope>NUCLEOTIDE SEQUENCE</scope>
    <source>
        <strain evidence="3">TMED112-D2-2</strain>
    </source>
</reference>
<keyword evidence="4" id="KW-1185">Reference proteome</keyword>
<dbReference type="PANTHER" id="PTHR30327">
    <property type="entry name" value="UNCHARACTERIZED PROTEIN YQGE"/>
    <property type="match status" value="1"/>
</dbReference>
<dbReference type="PANTHER" id="PTHR30327:SF1">
    <property type="entry name" value="UPF0301 PROTEIN YQGE"/>
    <property type="match status" value="1"/>
</dbReference>
<dbReference type="AlphaFoldDB" id="A0A368C3F1"/>
<comment type="similarity">
    <text evidence="1 2">Belongs to the UPF0301 (AlgH) family.</text>
</comment>
<dbReference type="Pfam" id="PF02622">
    <property type="entry name" value="DUF179"/>
    <property type="match status" value="1"/>
</dbReference>
<dbReference type="Proteomes" id="UP001056381">
    <property type="component" value="Chromosome"/>
</dbReference>
<evidence type="ECO:0000313" key="4">
    <source>
        <dbReference type="Proteomes" id="UP001056381"/>
    </source>
</evidence>
<dbReference type="SUPFAM" id="SSF143456">
    <property type="entry name" value="VC0467-like"/>
    <property type="match status" value="1"/>
</dbReference>
<name>A0A368C3F1_9GAMM</name>